<evidence type="ECO:0000313" key="1">
    <source>
        <dbReference type="EMBL" id="NJC22633.1"/>
    </source>
</evidence>
<keyword evidence="2" id="KW-1185">Reference proteome</keyword>
<evidence type="ECO:0000313" key="2">
    <source>
        <dbReference type="Proteomes" id="UP000547458"/>
    </source>
</evidence>
<gene>
    <name evidence="1" type="ORF">BJ994_001709</name>
</gene>
<reference evidence="1 2" key="1">
    <citation type="submission" date="2020-03" db="EMBL/GenBank/DDBJ databases">
        <title>Sequencing the genomes of 1000 actinobacteria strains.</title>
        <authorList>
            <person name="Klenk H.-P."/>
        </authorList>
    </citation>
    <scope>NUCLEOTIDE SEQUENCE [LARGE SCALE GENOMIC DNA]</scope>
    <source>
        <strain evidence="1 2">DSM 16403</strain>
    </source>
</reference>
<comment type="caution">
    <text evidence="1">The sequence shown here is derived from an EMBL/GenBank/DDBJ whole genome shotgun (WGS) entry which is preliminary data.</text>
</comment>
<accession>A0A846RHJ3</accession>
<dbReference type="EMBL" id="JAATJL010000001">
    <property type="protein sequence ID" value="NJC22633.1"/>
    <property type="molecule type" value="Genomic_DNA"/>
</dbReference>
<name>A0A846RHJ3_9MICC</name>
<dbReference type="RefSeq" id="WP_167993345.1">
    <property type="nucleotide sequence ID" value="NZ_JAATJL010000001.1"/>
</dbReference>
<organism evidence="1 2">
    <name type="scientific">Arthrobacter pigmenti</name>
    <dbReference type="NCBI Taxonomy" id="271432"/>
    <lineage>
        <taxon>Bacteria</taxon>
        <taxon>Bacillati</taxon>
        <taxon>Actinomycetota</taxon>
        <taxon>Actinomycetes</taxon>
        <taxon>Micrococcales</taxon>
        <taxon>Micrococcaceae</taxon>
        <taxon>Arthrobacter</taxon>
    </lineage>
</organism>
<dbReference type="AlphaFoldDB" id="A0A846RHJ3"/>
<dbReference type="Proteomes" id="UP000547458">
    <property type="component" value="Unassembled WGS sequence"/>
</dbReference>
<protein>
    <submittedName>
        <fullName evidence="1">Uncharacterized protein</fullName>
    </submittedName>
</protein>
<proteinExistence type="predicted"/>
<sequence>MKIGAIGNSHIAAFKLGWEEIKSEYPRIDITFFGSPTTSMRFFRVEDNCLVPTSNALRENLRWTSGGYEHIPGEMDAFITVGMGFSFVHLMDLLKNHRPPSEYDPLDDEQQLISESFFHTAMEGTLKNSNALKLIAQIRQISAAPMVYVPNPYGSTDVLNSDRYKHFHSWRIRNRVFGYYKAELSGMFSESSVRVIEQPEDTVANRMFTKSVYSKGSMKLKRGMSSPHNGDDCFHMNAAFGATSLRAVLRHLL</sequence>